<dbReference type="AlphaFoldDB" id="W1PQF9"/>
<evidence type="ECO:0000313" key="5">
    <source>
        <dbReference type="Proteomes" id="UP000017836"/>
    </source>
</evidence>
<dbReference type="GO" id="GO:0016491">
    <property type="term" value="F:oxidoreductase activity"/>
    <property type="evidence" value="ECO:0000318"/>
    <property type="project" value="GO_Central"/>
</dbReference>
<dbReference type="Pfam" id="PF22917">
    <property type="entry name" value="PRISE"/>
    <property type="match status" value="1"/>
</dbReference>
<dbReference type="InterPro" id="IPR036291">
    <property type="entry name" value="NAD(P)-bd_dom_sf"/>
</dbReference>
<dbReference type="KEGG" id="atr:18437608"/>
<dbReference type="InterPro" id="IPR055222">
    <property type="entry name" value="PRISE-like_Rossmann-fold"/>
</dbReference>
<dbReference type="GO" id="GO:0046983">
    <property type="term" value="F:protein dimerization activity"/>
    <property type="evidence" value="ECO:0007669"/>
    <property type="project" value="EnsemblPlants"/>
</dbReference>
<dbReference type="eggNOG" id="ENOG502QSRH">
    <property type="taxonomic scope" value="Eukaryota"/>
</dbReference>
<evidence type="ECO:0000259" key="3">
    <source>
        <dbReference type="Pfam" id="PF22917"/>
    </source>
</evidence>
<dbReference type="EMBL" id="KI392980">
    <property type="protein sequence ID" value="ERN09455.1"/>
    <property type="molecule type" value="Genomic_DNA"/>
</dbReference>
<dbReference type="OrthoDB" id="1731983at2759"/>
<keyword evidence="1" id="KW-0521">NADP</keyword>
<name>W1PQF9_AMBTC</name>
<evidence type="ECO:0000256" key="1">
    <source>
        <dbReference type="ARBA" id="ARBA00022857"/>
    </source>
</evidence>
<evidence type="ECO:0000313" key="4">
    <source>
        <dbReference type="EMBL" id="ERN09455.1"/>
    </source>
</evidence>
<keyword evidence="5" id="KW-1185">Reference proteome</keyword>
<protein>
    <recommendedName>
        <fullName evidence="3">PRISE-like Rossmann-fold domain-containing protein</fullName>
    </recommendedName>
</protein>
<dbReference type="SUPFAM" id="SSF51735">
    <property type="entry name" value="NAD(P)-binding Rossmann-fold domains"/>
    <property type="match status" value="1"/>
</dbReference>
<dbReference type="FunFam" id="3.40.50.720:FF:000808">
    <property type="entry name" value="Iridoid synthase"/>
    <property type="match status" value="1"/>
</dbReference>
<dbReference type="GO" id="GO:0008202">
    <property type="term" value="P:steroid metabolic process"/>
    <property type="evidence" value="ECO:0007669"/>
    <property type="project" value="EnsemblPlants"/>
</dbReference>
<dbReference type="PANTHER" id="PTHR32487:SF0">
    <property type="entry name" value="3-OXO-DELTA(4,5)-STEROID 5-BETA-REDUCTASE"/>
    <property type="match status" value="1"/>
</dbReference>
<dbReference type="GO" id="GO:0009611">
    <property type="term" value="P:response to wounding"/>
    <property type="evidence" value="ECO:0007669"/>
    <property type="project" value="EnsemblPlants"/>
</dbReference>
<dbReference type="Gramene" id="ERN09455">
    <property type="protein sequence ID" value="ERN09455"/>
    <property type="gene ID" value="AMTR_s00029p00093020"/>
</dbReference>
<sequence length="389" mass="43770">MSWWWAGAIGAAKKKNDEDEGPVKYQSVALVVGVTGIVGNSLAEILPLSDTPGGPWKVYGVGRRPCPKWSEDHPIEYIQCDILNLEETTAKLSPLTDITHVFYVTWADRISEAENCDVNGHMFRNVLDALLPNAPNLQHICLQTGRKHYLGPFEAIGHVKPHEPPYQEDVPRLPCLNFYHTLEDILFEAAEKKEGLTWSVHRPTVIFGFSPYSLMNLVGSLCVYAAICKHEGLPFRFPGSKAQWEGFSDASDADLIAEQHIWAAVDPHAKNEAFNCANGDVFRWKQLWKILGEQFGLELVEYEGKGFSLVEAMKEKGPVWDTIVKENELSETKLQEVAQWWFADVMLDNEGVGLDSMNKAKEHGFLGFRNTLTSFSSWIDKMKAHKIVP</sequence>
<dbReference type="PANTHER" id="PTHR32487">
    <property type="entry name" value="3-OXO-DELTA(4,5)-STEROID 5-BETA-REDUCTASE"/>
    <property type="match status" value="1"/>
</dbReference>
<feature type="domain" description="PRISE-like Rossmann-fold" evidence="3">
    <location>
        <begin position="29"/>
        <end position="389"/>
    </location>
</feature>
<reference evidence="5" key="1">
    <citation type="journal article" date="2013" name="Science">
        <title>The Amborella genome and the evolution of flowering plants.</title>
        <authorList>
            <consortium name="Amborella Genome Project"/>
        </authorList>
    </citation>
    <scope>NUCLEOTIDE SEQUENCE [LARGE SCALE GENOMIC DNA]</scope>
</reference>
<dbReference type="Proteomes" id="UP000017836">
    <property type="component" value="Unassembled WGS sequence"/>
</dbReference>
<proteinExistence type="predicted"/>
<organism evidence="4 5">
    <name type="scientific">Amborella trichopoda</name>
    <dbReference type="NCBI Taxonomy" id="13333"/>
    <lineage>
        <taxon>Eukaryota</taxon>
        <taxon>Viridiplantae</taxon>
        <taxon>Streptophyta</taxon>
        <taxon>Embryophyta</taxon>
        <taxon>Tracheophyta</taxon>
        <taxon>Spermatophyta</taxon>
        <taxon>Magnoliopsida</taxon>
        <taxon>Amborellales</taxon>
        <taxon>Amborellaceae</taxon>
        <taxon>Amborella</taxon>
    </lineage>
</organism>
<dbReference type="CDD" id="cd08948">
    <property type="entry name" value="5beta-POR_like_SDR_a"/>
    <property type="match status" value="1"/>
</dbReference>
<accession>W1PQF9</accession>
<dbReference type="Gene3D" id="3.40.50.720">
    <property type="entry name" value="NAD(P)-binding Rossmann-like Domain"/>
    <property type="match status" value="1"/>
</dbReference>
<dbReference type="STRING" id="13333.W1PQF9"/>
<dbReference type="HOGENOM" id="CLU_030125_0_1_1"/>
<dbReference type="GO" id="GO:0010051">
    <property type="term" value="P:xylem and phloem pattern formation"/>
    <property type="evidence" value="ECO:0007669"/>
    <property type="project" value="EnsemblPlants"/>
</dbReference>
<gene>
    <name evidence="4" type="ORF">AMTR_s00029p00093020</name>
</gene>
<evidence type="ECO:0000256" key="2">
    <source>
        <dbReference type="ARBA" id="ARBA00023002"/>
    </source>
</evidence>
<dbReference type="OMA" id="AYFEEWA"/>
<dbReference type="GO" id="GO:0035671">
    <property type="term" value="F:enone reductase activity"/>
    <property type="evidence" value="ECO:0007669"/>
    <property type="project" value="EnsemblPlants"/>
</dbReference>
<keyword evidence="2" id="KW-0560">Oxidoreductase</keyword>